<accession>A0A0A9BJU2</accession>
<name>A0A0A9BJU2_ARUDO</name>
<organism evidence="1">
    <name type="scientific">Arundo donax</name>
    <name type="common">Giant reed</name>
    <name type="synonym">Donax arundinaceus</name>
    <dbReference type="NCBI Taxonomy" id="35708"/>
    <lineage>
        <taxon>Eukaryota</taxon>
        <taxon>Viridiplantae</taxon>
        <taxon>Streptophyta</taxon>
        <taxon>Embryophyta</taxon>
        <taxon>Tracheophyta</taxon>
        <taxon>Spermatophyta</taxon>
        <taxon>Magnoliopsida</taxon>
        <taxon>Liliopsida</taxon>
        <taxon>Poales</taxon>
        <taxon>Poaceae</taxon>
        <taxon>PACMAD clade</taxon>
        <taxon>Arundinoideae</taxon>
        <taxon>Arundineae</taxon>
        <taxon>Arundo</taxon>
    </lineage>
</organism>
<evidence type="ECO:0000313" key="1">
    <source>
        <dbReference type="EMBL" id="JAD62438.1"/>
    </source>
</evidence>
<reference evidence="1" key="1">
    <citation type="submission" date="2014-09" db="EMBL/GenBank/DDBJ databases">
        <authorList>
            <person name="Magalhaes I.L.F."/>
            <person name="Oliveira U."/>
            <person name="Santos F.R."/>
            <person name="Vidigal T.H.D.A."/>
            <person name="Brescovit A.D."/>
            <person name="Santos A.J."/>
        </authorList>
    </citation>
    <scope>NUCLEOTIDE SEQUENCE</scope>
    <source>
        <tissue evidence="1">Shoot tissue taken approximately 20 cm above the soil surface</tissue>
    </source>
</reference>
<reference evidence="1" key="2">
    <citation type="journal article" date="2015" name="Data Brief">
        <title>Shoot transcriptome of the giant reed, Arundo donax.</title>
        <authorList>
            <person name="Barrero R.A."/>
            <person name="Guerrero F.D."/>
            <person name="Moolhuijzen P."/>
            <person name="Goolsby J.A."/>
            <person name="Tidwell J."/>
            <person name="Bellgard S.E."/>
            <person name="Bellgard M.I."/>
        </authorList>
    </citation>
    <scope>NUCLEOTIDE SEQUENCE</scope>
    <source>
        <tissue evidence="1">Shoot tissue taken approximately 20 cm above the soil surface</tissue>
    </source>
</reference>
<proteinExistence type="predicted"/>
<dbReference type="AlphaFoldDB" id="A0A0A9BJU2"/>
<sequence>MQKDLHVRTSDLAIFQCHHRCTFVK</sequence>
<dbReference type="EMBL" id="GBRH01235457">
    <property type="protein sequence ID" value="JAD62438.1"/>
    <property type="molecule type" value="Transcribed_RNA"/>
</dbReference>
<protein>
    <submittedName>
        <fullName evidence="1">Uncharacterized protein</fullName>
    </submittedName>
</protein>